<feature type="compositionally biased region" description="Polar residues" evidence="1">
    <location>
        <begin position="569"/>
        <end position="603"/>
    </location>
</feature>
<dbReference type="AlphaFoldDB" id="A0A915E860"/>
<evidence type="ECO:0000313" key="2">
    <source>
        <dbReference type="Proteomes" id="UP000887574"/>
    </source>
</evidence>
<feature type="compositionally biased region" description="Low complexity" evidence="1">
    <location>
        <begin position="329"/>
        <end position="358"/>
    </location>
</feature>
<dbReference type="WBParaSite" id="jg26751">
    <property type="protein sequence ID" value="jg26751"/>
    <property type="gene ID" value="jg26751"/>
</dbReference>
<feature type="compositionally biased region" description="Basic and acidic residues" evidence="1">
    <location>
        <begin position="145"/>
        <end position="154"/>
    </location>
</feature>
<feature type="compositionally biased region" description="Polar residues" evidence="1">
    <location>
        <begin position="432"/>
        <end position="467"/>
    </location>
</feature>
<keyword evidence="2" id="KW-1185">Reference proteome</keyword>
<dbReference type="Proteomes" id="UP000887574">
    <property type="component" value="Unplaced"/>
</dbReference>
<evidence type="ECO:0000313" key="3">
    <source>
        <dbReference type="WBParaSite" id="jg26751"/>
    </source>
</evidence>
<feature type="region of interest" description="Disordered" evidence="1">
    <location>
        <begin position="51"/>
        <end position="102"/>
    </location>
</feature>
<feature type="region of interest" description="Disordered" evidence="1">
    <location>
        <begin position="1"/>
        <end position="28"/>
    </location>
</feature>
<feature type="compositionally biased region" description="Low complexity" evidence="1">
    <location>
        <begin position="473"/>
        <end position="482"/>
    </location>
</feature>
<feature type="compositionally biased region" description="Low complexity" evidence="1">
    <location>
        <begin position="134"/>
        <end position="144"/>
    </location>
</feature>
<feature type="compositionally biased region" description="Basic and acidic residues" evidence="1">
    <location>
        <begin position="52"/>
        <end position="89"/>
    </location>
</feature>
<proteinExistence type="predicted"/>
<organism evidence="2 3">
    <name type="scientific">Ditylenchus dipsaci</name>
    <dbReference type="NCBI Taxonomy" id="166011"/>
    <lineage>
        <taxon>Eukaryota</taxon>
        <taxon>Metazoa</taxon>
        <taxon>Ecdysozoa</taxon>
        <taxon>Nematoda</taxon>
        <taxon>Chromadorea</taxon>
        <taxon>Rhabditida</taxon>
        <taxon>Tylenchina</taxon>
        <taxon>Tylenchomorpha</taxon>
        <taxon>Sphaerularioidea</taxon>
        <taxon>Anguinidae</taxon>
        <taxon>Anguininae</taxon>
        <taxon>Ditylenchus</taxon>
    </lineage>
</organism>
<feature type="compositionally biased region" description="Polar residues" evidence="1">
    <location>
        <begin position="90"/>
        <end position="99"/>
    </location>
</feature>
<sequence length="631" mass="68308">MVKGEVNHRQKATMEQSDQKGDGADSCSQAEAEVALFDHDNNVEGAVLAVFDRPEKDNMWKETKGRKSKKLETNEKDDYYGNRRGDSSKANRGRNPSYQSREDGPLVFEQSVAAAPVPLAQTLAANPLPLAKKSTSHVSSSKSVESQHKPEQIKEATSPSVREYTSSITEQNEPSPASMISTSVPSTSFGPSVATTLASVLHSTPAAPINSLETTAVLQVRSPVSSSVLDTSSNSIPATQSNSLLHDVEFISGDGPSMLDFQFGFHPDAQPVVDNMLTDRQQQQQQQLIKGREAANNALSYMNTCSLEYQSNDLRGNNNGSGLSQKTGSQQQQPLNPSVSLQQQQQPSAQQQHNSLQQQQQQMYAAAAAQFPGYGIPYLYSPVASNMRDVDQLNNERHVATLSHPSSQCYELPEPSPVSDGFVTAPWRAPVDNNNKFQQGNVSSTNGLQSNNSYSQLGSQSGHQLRNQGGMDNGAAAAGPNAVAPPPGFSGPPFLTQPSFQSLFQLPSYTHPQLTMPYFLQGNTQQRQPQSQHAPQPASLQQQPHHQRPAEHASYLDMNKYPQQASITTTTNSNNMLPQSGNSYQSLSSGPLQSGHQQRNQQGVAGAGGLDNMQYYQPSKWSGGNGGGWRA</sequence>
<feature type="region of interest" description="Disordered" evidence="1">
    <location>
        <begin position="569"/>
        <end position="631"/>
    </location>
</feature>
<feature type="compositionally biased region" description="Low complexity" evidence="1">
    <location>
        <begin position="525"/>
        <end position="544"/>
    </location>
</feature>
<evidence type="ECO:0000256" key="1">
    <source>
        <dbReference type="SAM" id="MobiDB-lite"/>
    </source>
</evidence>
<feature type="region of interest" description="Disordered" evidence="1">
    <location>
        <begin position="310"/>
        <end position="358"/>
    </location>
</feature>
<feature type="region of interest" description="Disordered" evidence="1">
    <location>
        <begin position="429"/>
        <end position="496"/>
    </location>
</feature>
<accession>A0A915E860</accession>
<feature type="compositionally biased region" description="Polar residues" evidence="1">
    <location>
        <begin position="155"/>
        <end position="183"/>
    </location>
</feature>
<name>A0A915E860_9BILA</name>
<feature type="compositionally biased region" description="Polar residues" evidence="1">
    <location>
        <begin position="310"/>
        <end position="328"/>
    </location>
</feature>
<feature type="region of interest" description="Disordered" evidence="1">
    <location>
        <begin position="134"/>
        <end position="183"/>
    </location>
</feature>
<protein>
    <submittedName>
        <fullName evidence="3">GBF-interacting protein 1 N-terminal domain-containing protein</fullName>
    </submittedName>
</protein>
<feature type="region of interest" description="Disordered" evidence="1">
    <location>
        <begin position="523"/>
        <end position="551"/>
    </location>
</feature>
<reference evidence="3" key="1">
    <citation type="submission" date="2022-11" db="UniProtKB">
        <authorList>
            <consortium name="WormBaseParasite"/>
        </authorList>
    </citation>
    <scope>IDENTIFICATION</scope>
</reference>